<dbReference type="CDD" id="cd06581">
    <property type="entry name" value="TM_PBP1_LivM_like"/>
    <property type="match status" value="1"/>
</dbReference>
<protein>
    <submittedName>
        <fullName evidence="7">Branched-chain amino acid ABC transporter permease</fullName>
    </submittedName>
</protein>
<reference evidence="7 8" key="1">
    <citation type="submission" date="2022-11" db="EMBL/GenBank/DDBJ databases">
        <title>Anaerobic phenanthrene biodegradation by a DNRA strain PheN6.</title>
        <authorList>
            <person name="Zhang Z."/>
        </authorList>
    </citation>
    <scope>NUCLEOTIDE SEQUENCE [LARGE SCALE GENOMIC DNA]</scope>
    <source>
        <strain evidence="7 8">PheN6</strain>
    </source>
</reference>
<dbReference type="InterPro" id="IPR001851">
    <property type="entry name" value="ABC_transp_permease"/>
</dbReference>
<organism evidence="7 8">
    <name type="scientific">Intrasporangium calvum</name>
    <dbReference type="NCBI Taxonomy" id="53358"/>
    <lineage>
        <taxon>Bacteria</taxon>
        <taxon>Bacillati</taxon>
        <taxon>Actinomycetota</taxon>
        <taxon>Actinomycetes</taxon>
        <taxon>Micrococcales</taxon>
        <taxon>Intrasporangiaceae</taxon>
        <taxon>Intrasporangium</taxon>
    </lineage>
</organism>
<comment type="subcellular location">
    <subcellularLocation>
        <location evidence="1">Cell membrane</location>
        <topology evidence="1">Multi-pass membrane protein</topology>
    </subcellularLocation>
</comment>
<evidence type="ECO:0000256" key="6">
    <source>
        <dbReference type="SAM" id="Phobius"/>
    </source>
</evidence>
<keyword evidence="5 6" id="KW-0472">Membrane</keyword>
<gene>
    <name evidence="7" type="ORF">OO014_18655</name>
</gene>
<evidence type="ECO:0000256" key="1">
    <source>
        <dbReference type="ARBA" id="ARBA00004651"/>
    </source>
</evidence>
<dbReference type="Pfam" id="PF02653">
    <property type="entry name" value="BPD_transp_2"/>
    <property type="match status" value="1"/>
</dbReference>
<dbReference type="EMBL" id="JAPFQL010000127">
    <property type="protein sequence ID" value="MDC5699273.1"/>
    <property type="molecule type" value="Genomic_DNA"/>
</dbReference>
<feature type="transmembrane region" description="Helical" evidence="6">
    <location>
        <begin position="262"/>
        <end position="293"/>
    </location>
</feature>
<evidence type="ECO:0000313" key="7">
    <source>
        <dbReference type="EMBL" id="MDC5699273.1"/>
    </source>
</evidence>
<keyword evidence="3 6" id="KW-0812">Transmembrane</keyword>
<dbReference type="InterPro" id="IPR043428">
    <property type="entry name" value="LivM-like"/>
</dbReference>
<dbReference type="RefSeq" id="WP_272463829.1">
    <property type="nucleotide sequence ID" value="NZ_JAPFQL010000127.1"/>
</dbReference>
<dbReference type="PANTHER" id="PTHR30482:SF5">
    <property type="entry name" value="ABC TRANSPORTER PERMEASE PROTEIN"/>
    <property type="match status" value="1"/>
</dbReference>
<feature type="transmembrane region" description="Helical" evidence="6">
    <location>
        <begin position="178"/>
        <end position="197"/>
    </location>
</feature>
<proteinExistence type="predicted"/>
<feature type="transmembrane region" description="Helical" evidence="6">
    <location>
        <begin position="74"/>
        <end position="91"/>
    </location>
</feature>
<evidence type="ECO:0000256" key="4">
    <source>
        <dbReference type="ARBA" id="ARBA00022989"/>
    </source>
</evidence>
<evidence type="ECO:0000256" key="2">
    <source>
        <dbReference type="ARBA" id="ARBA00022475"/>
    </source>
</evidence>
<keyword evidence="2" id="KW-1003">Cell membrane</keyword>
<sequence>MATATGIHHRTYRSELRLRHTKAEYFRLALMLVLLLSAPYVLDKYWLGITNVILISVIGAVGLNILVGFTGQISLGQGGFLAVGAFTSAIISDRAGVPVPISILIAVVMTAAVGAFFGLPALRLKGLYLAIATLASQEIIMFVVRRWEWLTEGKGFLEVKRLQVGGFEIERRMFEVQWYWILLALAILAVVVARNLFRTTLGRSFMAVRDQDIAAEAIGVNITRAKVTAFAVSSGFVGLAGALTAHYTETVTWERFTLDVSVLYLAMIIVGGLGSIAGAVYGAIFMGLLPALLTELVDVLGSSMPALSDQLPALKNAVFGIAIIVFLLVEPRGLDRIWTRMKDYIRFWPFRY</sequence>
<feature type="transmembrane region" description="Helical" evidence="6">
    <location>
        <begin position="97"/>
        <end position="119"/>
    </location>
</feature>
<evidence type="ECO:0000256" key="3">
    <source>
        <dbReference type="ARBA" id="ARBA00022692"/>
    </source>
</evidence>
<accession>A0ABT5GMI2</accession>
<keyword evidence="8" id="KW-1185">Reference proteome</keyword>
<name>A0ABT5GMI2_9MICO</name>
<dbReference type="Proteomes" id="UP001150259">
    <property type="component" value="Unassembled WGS sequence"/>
</dbReference>
<feature type="transmembrane region" description="Helical" evidence="6">
    <location>
        <begin position="48"/>
        <end position="67"/>
    </location>
</feature>
<evidence type="ECO:0000313" key="8">
    <source>
        <dbReference type="Proteomes" id="UP001150259"/>
    </source>
</evidence>
<evidence type="ECO:0000256" key="5">
    <source>
        <dbReference type="ARBA" id="ARBA00023136"/>
    </source>
</evidence>
<feature type="transmembrane region" description="Helical" evidence="6">
    <location>
        <begin position="313"/>
        <end position="331"/>
    </location>
</feature>
<keyword evidence="4 6" id="KW-1133">Transmembrane helix</keyword>
<comment type="caution">
    <text evidence="7">The sequence shown here is derived from an EMBL/GenBank/DDBJ whole genome shotgun (WGS) entry which is preliminary data.</text>
</comment>
<feature type="transmembrane region" description="Helical" evidence="6">
    <location>
        <begin position="126"/>
        <end position="144"/>
    </location>
</feature>
<feature type="transmembrane region" description="Helical" evidence="6">
    <location>
        <begin position="25"/>
        <end position="42"/>
    </location>
</feature>
<dbReference type="PANTHER" id="PTHR30482">
    <property type="entry name" value="HIGH-AFFINITY BRANCHED-CHAIN AMINO ACID TRANSPORT SYSTEM PERMEASE"/>
    <property type="match status" value="1"/>
</dbReference>